<dbReference type="Proteomes" id="UP000662914">
    <property type="component" value="Chromosome"/>
</dbReference>
<proteinExistence type="predicted"/>
<dbReference type="AlphaFoldDB" id="A0A809QV78"/>
<dbReference type="Pfam" id="PF01553">
    <property type="entry name" value="Acyltransferase"/>
    <property type="match status" value="1"/>
</dbReference>
<comment type="pathway">
    <text evidence="1">Lipid metabolism.</text>
</comment>
<dbReference type="KEGG" id="ddz:DSYM_00520"/>
<dbReference type="CDD" id="cd07988">
    <property type="entry name" value="LPLAT_ABO13168-like"/>
    <property type="match status" value="1"/>
</dbReference>
<organism evidence="5 6">
    <name type="scientific">Candidatus Desulfobacillus denitrificans</name>
    <dbReference type="NCBI Taxonomy" id="2608985"/>
    <lineage>
        <taxon>Bacteria</taxon>
        <taxon>Pseudomonadati</taxon>
        <taxon>Pseudomonadota</taxon>
        <taxon>Betaproteobacteria</taxon>
        <taxon>Candidatus Desulfobacillus</taxon>
    </lineage>
</organism>
<dbReference type="EMBL" id="AP021857">
    <property type="protein sequence ID" value="BBO19353.1"/>
    <property type="molecule type" value="Genomic_DNA"/>
</dbReference>
<dbReference type="GO" id="GO:0006654">
    <property type="term" value="P:phosphatidic acid biosynthetic process"/>
    <property type="evidence" value="ECO:0007669"/>
    <property type="project" value="TreeGrafter"/>
</dbReference>
<dbReference type="PANTHER" id="PTHR10434">
    <property type="entry name" value="1-ACYL-SN-GLYCEROL-3-PHOSPHATE ACYLTRANSFERASE"/>
    <property type="match status" value="1"/>
</dbReference>
<accession>A0A809QV78</accession>
<dbReference type="PANTHER" id="PTHR10434:SF9">
    <property type="entry name" value="PHOSPHOLIPID_GLYCEROL ACYLTRANSFERASE DOMAIN-CONTAINING PROTEIN"/>
    <property type="match status" value="1"/>
</dbReference>
<keyword evidence="2 5" id="KW-0808">Transferase</keyword>
<evidence type="ECO:0000256" key="3">
    <source>
        <dbReference type="ARBA" id="ARBA00023315"/>
    </source>
</evidence>
<dbReference type="SMART" id="SM00563">
    <property type="entry name" value="PlsC"/>
    <property type="match status" value="1"/>
</dbReference>
<evidence type="ECO:0000313" key="5">
    <source>
        <dbReference type="EMBL" id="BBO19353.1"/>
    </source>
</evidence>
<gene>
    <name evidence="5" type="ORF">DSYM_00520</name>
</gene>
<protein>
    <submittedName>
        <fullName evidence="5">Glycerol acyltransferase</fullName>
    </submittedName>
</protein>
<sequence length="194" mass="21514">MTANLNTRPGPFARLCGALLRLFGWRVILVRPPLPKALVIVYPHTSNWDFVVGILARSAIAIPIGFVGKDTLFRPPFGRLFRALGGIPVNRRQRTGFVDGLVEAFGTTGRLYLAIAPEGTRSKIDHWKSGFYRVALAAGVPLGLAFIDYSRREIGIEHWLTLSGDEAADLARIRACYADKRGKRPGQEGEIRFR</sequence>
<dbReference type="GO" id="GO:0003841">
    <property type="term" value="F:1-acylglycerol-3-phosphate O-acyltransferase activity"/>
    <property type="evidence" value="ECO:0007669"/>
    <property type="project" value="TreeGrafter"/>
</dbReference>
<keyword evidence="3 5" id="KW-0012">Acyltransferase</keyword>
<feature type="domain" description="Phospholipid/glycerol acyltransferase" evidence="4">
    <location>
        <begin position="38"/>
        <end position="150"/>
    </location>
</feature>
<name>A0A809QV78_9PROT</name>
<evidence type="ECO:0000256" key="1">
    <source>
        <dbReference type="ARBA" id="ARBA00005189"/>
    </source>
</evidence>
<dbReference type="InterPro" id="IPR002123">
    <property type="entry name" value="Plipid/glycerol_acylTrfase"/>
</dbReference>
<evidence type="ECO:0000313" key="6">
    <source>
        <dbReference type="Proteomes" id="UP000662914"/>
    </source>
</evidence>
<evidence type="ECO:0000256" key="2">
    <source>
        <dbReference type="ARBA" id="ARBA00022679"/>
    </source>
</evidence>
<reference evidence="5" key="1">
    <citation type="journal article" name="DNA Res.">
        <title>The physiological potential of anammox bacteria as revealed by their core genome structure.</title>
        <authorList>
            <person name="Okubo T."/>
            <person name="Toyoda A."/>
            <person name="Fukuhara K."/>
            <person name="Uchiyama I."/>
            <person name="Harigaya Y."/>
            <person name="Kuroiwa M."/>
            <person name="Suzuki T."/>
            <person name="Murakami Y."/>
            <person name="Suwa Y."/>
            <person name="Takami H."/>
        </authorList>
    </citation>
    <scope>NUCLEOTIDE SEQUENCE</scope>
    <source>
        <strain evidence="5">317325-3</strain>
    </source>
</reference>
<dbReference type="SUPFAM" id="SSF69593">
    <property type="entry name" value="Glycerol-3-phosphate (1)-acyltransferase"/>
    <property type="match status" value="1"/>
</dbReference>
<evidence type="ECO:0000259" key="4">
    <source>
        <dbReference type="SMART" id="SM00563"/>
    </source>
</evidence>